<keyword evidence="3 6" id="KW-0812">Transmembrane</keyword>
<evidence type="ECO:0000256" key="1">
    <source>
        <dbReference type="ARBA" id="ARBA00004141"/>
    </source>
</evidence>
<keyword evidence="2" id="KW-0813">Transport</keyword>
<feature type="non-terminal residue" evidence="7">
    <location>
        <position position="1"/>
    </location>
</feature>
<protein>
    <recommendedName>
        <fullName evidence="9">ABC transporter domain-containing protein</fullName>
    </recommendedName>
</protein>
<evidence type="ECO:0000256" key="5">
    <source>
        <dbReference type="ARBA" id="ARBA00023136"/>
    </source>
</evidence>
<dbReference type="OrthoDB" id="66620at2759"/>
<dbReference type="PANTHER" id="PTHR48041">
    <property type="entry name" value="ABC TRANSPORTER G FAMILY MEMBER 28"/>
    <property type="match status" value="1"/>
</dbReference>
<sequence>VISAGHKFLSLDRAKNRQQFEKSYSPVALKSVAKSSTKWSWKDIAIERAHIKKSIRVGRQRFRDRGWKLCKQVENERALPHPAYAPISAQHYSGVVHLADFLTLTHLAGAISAFVQQSDMFIGTLTAREHLRFMARMRMGSGYTTAEQNLRVDDVIRKMGLSGCADTMIGIPGSVKGLSCGEQKRLAFASEIDFDGISKWTDVFVLSAMVVIIRTIAYVALVIRAYRSR</sequence>
<evidence type="ECO:0000313" key="7">
    <source>
        <dbReference type="EMBL" id="PIO61200.1"/>
    </source>
</evidence>
<evidence type="ECO:0000256" key="4">
    <source>
        <dbReference type="ARBA" id="ARBA00022989"/>
    </source>
</evidence>
<dbReference type="EMBL" id="KZ354035">
    <property type="protein sequence ID" value="PIO61200.1"/>
    <property type="molecule type" value="Genomic_DNA"/>
</dbReference>
<dbReference type="GO" id="GO:0042626">
    <property type="term" value="F:ATPase-coupled transmembrane transporter activity"/>
    <property type="evidence" value="ECO:0007669"/>
    <property type="project" value="TreeGrafter"/>
</dbReference>
<evidence type="ECO:0000256" key="3">
    <source>
        <dbReference type="ARBA" id="ARBA00022692"/>
    </source>
</evidence>
<evidence type="ECO:0000313" key="8">
    <source>
        <dbReference type="Proteomes" id="UP000230423"/>
    </source>
</evidence>
<proteinExistence type="predicted"/>
<keyword evidence="8" id="KW-1185">Reference proteome</keyword>
<evidence type="ECO:0000256" key="6">
    <source>
        <dbReference type="SAM" id="Phobius"/>
    </source>
</evidence>
<dbReference type="Proteomes" id="UP000230423">
    <property type="component" value="Unassembled WGS sequence"/>
</dbReference>
<comment type="subcellular location">
    <subcellularLocation>
        <location evidence="1">Membrane</location>
        <topology evidence="1">Multi-pass membrane protein</topology>
    </subcellularLocation>
</comment>
<evidence type="ECO:0000256" key="2">
    <source>
        <dbReference type="ARBA" id="ARBA00022448"/>
    </source>
</evidence>
<dbReference type="Gene3D" id="3.40.50.300">
    <property type="entry name" value="P-loop containing nucleotide triphosphate hydrolases"/>
    <property type="match status" value="1"/>
</dbReference>
<keyword evidence="5 6" id="KW-0472">Membrane</keyword>
<name>A0A2G9TVC8_TELCI</name>
<dbReference type="GO" id="GO:0005886">
    <property type="term" value="C:plasma membrane"/>
    <property type="evidence" value="ECO:0007669"/>
    <property type="project" value="TreeGrafter"/>
</dbReference>
<dbReference type="PANTHER" id="PTHR48041:SF93">
    <property type="entry name" value="ABC TRANSPORTER ATP-BINDING PROTEIN_PERMEASE WHT-1"/>
    <property type="match status" value="1"/>
</dbReference>
<accession>A0A2G9TVC8</accession>
<organism evidence="7 8">
    <name type="scientific">Teladorsagia circumcincta</name>
    <name type="common">Brown stomach worm</name>
    <name type="synonym">Ostertagia circumcincta</name>
    <dbReference type="NCBI Taxonomy" id="45464"/>
    <lineage>
        <taxon>Eukaryota</taxon>
        <taxon>Metazoa</taxon>
        <taxon>Ecdysozoa</taxon>
        <taxon>Nematoda</taxon>
        <taxon>Chromadorea</taxon>
        <taxon>Rhabditida</taxon>
        <taxon>Rhabditina</taxon>
        <taxon>Rhabditomorpha</taxon>
        <taxon>Strongyloidea</taxon>
        <taxon>Trichostrongylidae</taxon>
        <taxon>Teladorsagia</taxon>
    </lineage>
</organism>
<dbReference type="InterPro" id="IPR027417">
    <property type="entry name" value="P-loop_NTPase"/>
</dbReference>
<reference evidence="7 8" key="1">
    <citation type="submission" date="2015-09" db="EMBL/GenBank/DDBJ databases">
        <title>Draft genome of the parasitic nematode Teladorsagia circumcincta isolate WARC Sus (inbred).</title>
        <authorList>
            <person name="Mitreva M."/>
        </authorList>
    </citation>
    <scope>NUCLEOTIDE SEQUENCE [LARGE SCALE GENOMIC DNA]</scope>
    <source>
        <strain evidence="7 8">S</strain>
    </source>
</reference>
<keyword evidence="4 6" id="KW-1133">Transmembrane helix</keyword>
<gene>
    <name evidence="7" type="ORF">TELCIR_17285</name>
</gene>
<dbReference type="SUPFAM" id="SSF52540">
    <property type="entry name" value="P-loop containing nucleoside triphosphate hydrolases"/>
    <property type="match status" value="1"/>
</dbReference>
<dbReference type="InterPro" id="IPR050352">
    <property type="entry name" value="ABCG_transporters"/>
</dbReference>
<feature type="transmembrane region" description="Helical" evidence="6">
    <location>
        <begin position="203"/>
        <end position="223"/>
    </location>
</feature>
<dbReference type="AlphaFoldDB" id="A0A2G9TVC8"/>
<evidence type="ECO:0008006" key="9">
    <source>
        <dbReference type="Google" id="ProtNLM"/>
    </source>
</evidence>